<organism evidence="7 8">
    <name type="scientific">Tropicibacter naphthalenivorans</name>
    <dbReference type="NCBI Taxonomy" id="441103"/>
    <lineage>
        <taxon>Bacteria</taxon>
        <taxon>Pseudomonadati</taxon>
        <taxon>Pseudomonadota</taxon>
        <taxon>Alphaproteobacteria</taxon>
        <taxon>Rhodobacterales</taxon>
        <taxon>Roseobacteraceae</taxon>
        <taxon>Tropicibacter</taxon>
    </lineage>
</organism>
<evidence type="ECO:0000313" key="8">
    <source>
        <dbReference type="Proteomes" id="UP000054935"/>
    </source>
</evidence>
<dbReference type="CDD" id="cd11386">
    <property type="entry name" value="MCP_signal"/>
    <property type="match status" value="1"/>
</dbReference>
<dbReference type="InterPro" id="IPR051310">
    <property type="entry name" value="MCP_chemotaxis"/>
</dbReference>
<keyword evidence="1" id="KW-0145">Chemotaxis</keyword>
<feature type="domain" description="HAMP" evidence="6">
    <location>
        <begin position="311"/>
        <end position="365"/>
    </location>
</feature>
<evidence type="ECO:0000256" key="1">
    <source>
        <dbReference type="ARBA" id="ARBA00022500"/>
    </source>
</evidence>
<dbReference type="PROSITE" id="PS50885">
    <property type="entry name" value="HAMP"/>
    <property type="match status" value="2"/>
</dbReference>
<evidence type="ECO:0000259" key="6">
    <source>
        <dbReference type="PROSITE" id="PS50885"/>
    </source>
</evidence>
<dbReference type="PANTHER" id="PTHR43531">
    <property type="entry name" value="PROTEIN ICFG"/>
    <property type="match status" value="1"/>
</dbReference>
<gene>
    <name evidence="7" type="primary">tar_4</name>
    <name evidence="7" type="ORF">TRN7648_02947</name>
</gene>
<dbReference type="SUPFAM" id="SSF103190">
    <property type="entry name" value="Sensory domain-like"/>
    <property type="match status" value="1"/>
</dbReference>
<keyword evidence="3" id="KW-0807">Transducer</keyword>
<dbReference type="GO" id="GO:0004888">
    <property type="term" value="F:transmembrane signaling receptor activity"/>
    <property type="evidence" value="ECO:0007669"/>
    <property type="project" value="InterPro"/>
</dbReference>
<keyword evidence="8" id="KW-1185">Reference proteome</keyword>
<reference evidence="7 8" key="1">
    <citation type="submission" date="2015-09" db="EMBL/GenBank/DDBJ databases">
        <authorList>
            <consortium name="Swine Surveillance"/>
        </authorList>
    </citation>
    <scope>NUCLEOTIDE SEQUENCE [LARGE SCALE GENOMIC DNA]</scope>
    <source>
        <strain evidence="7 8">CECT 7648</strain>
    </source>
</reference>
<dbReference type="InterPro" id="IPR004089">
    <property type="entry name" value="MCPsignal_dom"/>
</dbReference>
<evidence type="ECO:0000256" key="2">
    <source>
        <dbReference type="ARBA" id="ARBA00029447"/>
    </source>
</evidence>
<proteinExistence type="inferred from homology"/>
<keyword evidence="7" id="KW-0675">Receptor</keyword>
<dbReference type="Pfam" id="PF00015">
    <property type="entry name" value="MCPsignal"/>
    <property type="match status" value="1"/>
</dbReference>
<dbReference type="SMART" id="SM00304">
    <property type="entry name" value="HAMP"/>
    <property type="match status" value="2"/>
</dbReference>
<dbReference type="OrthoDB" id="354287at2"/>
<dbReference type="AlphaFoldDB" id="A0A0P1GGG7"/>
<dbReference type="PRINTS" id="PR00260">
    <property type="entry name" value="CHEMTRNSDUCR"/>
</dbReference>
<dbReference type="GO" id="GO:0007165">
    <property type="term" value="P:signal transduction"/>
    <property type="evidence" value="ECO:0007669"/>
    <property type="project" value="UniProtKB-KW"/>
</dbReference>
<name>A0A0P1GGG7_9RHOB</name>
<dbReference type="Gene3D" id="1.10.287.950">
    <property type="entry name" value="Methyl-accepting chemotaxis protein"/>
    <property type="match status" value="1"/>
</dbReference>
<evidence type="ECO:0000256" key="4">
    <source>
        <dbReference type="SAM" id="Phobius"/>
    </source>
</evidence>
<evidence type="ECO:0000313" key="7">
    <source>
        <dbReference type="EMBL" id="CUH80357.1"/>
    </source>
</evidence>
<evidence type="ECO:0000259" key="5">
    <source>
        <dbReference type="PROSITE" id="PS50111"/>
    </source>
</evidence>
<dbReference type="Pfam" id="PF14827">
    <property type="entry name" value="dCache_3"/>
    <property type="match status" value="1"/>
</dbReference>
<dbReference type="SUPFAM" id="SSF58104">
    <property type="entry name" value="Methyl-accepting chemotaxis protein (MCP) signaling domain"/>
    <property type="match status" value="1"/>
</dbReference>
<keyword evidence="4" id="KW-0472">Membrane</keyword>
<sequence length="694" mass="74240">MSLRFRIFLAILISAVISALLAAVPLYLGSQKLAQEGGDREFRQIQGRLEASMADRVQTALSMATVVAAMPRVQRAVDKQDTKGLHRLFVKNFGEVSASTGVAQFQFHSPDAISILRVHKPDLYGDDLSGFRRLVVAANQQQRALAGLERGRAGLGIRGIAPVRQGNDHVGTVEFGLRFDSAFLEDIFAEGKSSVEMYLLPDDSIADFSSDDSGLQRVTAYYDGPPLLSASDIEKALQGDPLRKNFPLNDAPAAGQAYVVNDFSGKPVAIAHIIIDQTSLNAITDAVLWQSLIGIAVALGITTLLAFIFGRQLTQKLTLVMDRMSDLSQGKTDIALDDLAREKGEIGHMANRLVVFRDGLVEAETLRTQQTEVQAQQSRVVKALETALRRVAKGNLDAAITEDFGADYQQLMADYNHAIAQLRDVITAIAQSAQAVSESADHISNSTDDLSNRAEHTAATLEETAAALQHVTSAVSDSTAGARAANDSGQSAINKARAGADIVSGTVSAMTEIDNSAKEISRISDIIDDIAFQTNLLAVNAGVEAARAGNAGSGFAVVAAEVRSLAQRTTEAARQIKTLISTSGERVQHGVQFVNETGAALDDILHAVEEVTSQIRRIAELSEEQSQGLNDVNLAVSELDKMTQKNAEMFQKSAADSRILLTEGKNLKALVGQFEVSAQSGFATSPQVETEQAA</sequence>
<keyword evidence="4" id="KW-1133">Transmembrane helix</keyword>
<dbReference type="GO" id="GO:0006935">
    <property type="term" value="P:chemotaxis"/>
    <property type="evidence" value="ECO:0007669"/>
    <property type="project" value="UniProtKB-KW"/>
</dbReference>
<dbReference type="InterPro" id="IPR029151">
    <property type="entry name" value="Sensor-like_sf"/>
</dbReference>
<feature type="domain" description="HAMP" evidence="6">
    <location>
        <begin position="375"/>
        <end position="427"/>
    </location>
</feature>
<dbReference type="InterPro" id="IPR029150">
    <property type="entry name" value="dCache_3"/>
</dbReference>
<keyword evidence="4" id="KW-0812">Transmembrane</keyword>
<feature type="transmembrane region" description="Helical" evidence="4">
    <location>
        <begin position="287"/>
        <end position="309"/>
    </location>
</feature>
<dbReference type="SMART" id="SM00283">
    <property type="entry name" value="MA"/>
    <property type="match status" value="1"/>
</dbReference>
<dbReference type="Gene3D" id="3.30.450.20">
    <property type="entry name" value="PAS domain"/>
    <property type="match status" value="1"/>
</dbReference>
<dbReference type="GO" id="GO:0016020">
    <property type="term" value="C:membrane"/>
    <property type="evidence" value="ECO:0007669"/>
    <property type="project" value="InterPro"/>
</dbReference>
<dbReference type="InterPro" id="IPR004090">
    <property type="entry name" value="Chemotax_Me-accpt_rcpt"/>
</dbReference>
<dbReference type="EMBL" id="CYSE01000005">
    <property type="protein sequence ID" value="CUH80357.1"/>
    <property type="molecule type" value="Genomic_DNA"/>
</dbReference>
<dbReference type="RefSeq" id="WP_083499890.1">
    <property type="nucleotide sequence ID" value="NZ_CYSE01000005.1"/>
</dbReference>
<dbReference type="Proteomes" id="UP000054935">
    <property type="component" value="Unassembled WGS sequence"/>
</dbReference>
<dbReference type="PROSITE" id="PS50111">
    <property type="entry name" value="CHEMOTAXIS_TRANSDUC_2"/>
    <property type="match status" value="1"/>
</dbReference>
<protein>
    <submittedName>
        <fullName evidence="7">Aspartate chemoreceptor protein</fullName>
    </submittedName>
</protein>
<evidence type="ECO:0000256" key="3">
    <source>
        <dbReference type="PROSITE-ProRule" id="PRU00284"/>
    </source>
</evidence>
<dbReference type="PANTHER" id="PTHR43531:SF11">
    <property type="entry name" value="METHYL-ACCEPTING CHEMOTAXIS PROTEIN 3"/>
    <property type="match status" value="1"/>
</dbReference>
<dbReference type="Gene3D" id="6.10.340.10">
    <property type="match status" value="1"/>
</dbReference>
<accession>A0A0P1GGG7</accession>
<dbReference type="InterPro" id="IPR003660">
    <property type="entry name" value="HAMP_dom"/>
</dbReference>
<feature type="domain" description="Methyl-accepting transducer" evidence="5">
    <location>
        <begin position="432"/>
        <end position="661"/>
    </location>
</feature>
<dbReference type="STRING" id="441103.TRN7648_02947"/>
<comment type="similarity">
    <text evidence="2">Belongs to the methyl-accepting chemotaxis (MCP) protein family.</text>
</comment>